<gene>
    <name evidence="3" type="primary">immR1</name>
    <name evidence="4" type="ORF">B9R14_15610</name>
    <name evidence="3" type="ORF">HVS_11400</name>
</gene>
<dbReference type="PANTHER" id="PTHR46558">
    <property type="entry name" value="TRACRIPTIONAL REGULATORY PROTEIN-RELATED-RELATED"/>
    <property type="match status" value="1"/>
</dbReference>
<dbReference type="InterPro" id="IPR010982">
    <property type="entry name" value="Lambda_DNA-bd_dom_sf"/>
</dbReference>
<dbReference type="AlphaFoldDB" id="A0A2K9E355"/>
<feature type="domain" description="HTH cro/C1-type" evidence="2">
    <location>
        <begin position="7"/>
        <end position="61"/>
    </location>
</feature>
<dbReference type="SMART" id="SM00530">
    <property type="entry name" value="HTH_XRE"/>
    <property type="match status" value="1"/>
</dbReference>
<dbReference type="GO" id="GO:0003677">
    <property type="term" value="F:DNA binding"/>
    <property type="evidence" value="ECO:0007669"/>
    <property type="project" value="UniProtKB-KW"/>
</dbReference>
<evidence type="ECO:0000313" key="6">
    <source>
        <dbReference type="Proteomes" id="UP000239720"/>
    </source>
</evidence>
<dbReference type="InterPro" id="IPR001387">
    <property type="entry name" value="Cro/C1-type_HTH"/>
</dbReference>
<dbReference type="CDD" id="cd00093">
    <property type="entry name" value="HTH_XRE"/>
    <property type="match status" value="1"/>
</dbReference>
<dbReference type="RefSeq" id="WP_101302405.1">
    <property type="nucleotide sequence ID" value="NZ_CP025197.1"/>
</dbReference>
<dbReference type="OrthoDB" id="2645343at2"/>
<proteinExistence type="predicted"/>
<evidence type="ECO:0000313" key="5">
    <source>
        <dbReference type="Proteomes" id="UP000233534"/>
    </source>
</evidence>
<keyword evidence="5" id="KW-1185">Reference proteome</keyword>
<dbReference type="Gene3D" id="1.10.260.40">
    <property type="entry name" value="lambda repressor-like DNA-binding domains"/>
    <property type="match status" value="1"/>
</dbReference>
<evidence type="ECO:0000256" key="1">
    <source>
        <dbReference type="ARBA" id="ARBA00023125"/>
    </source>
</evidence>
<dbReference type="PROSITE" id="PS50943">
    <property type="entry name" value="HTH_CROC1"/>
    <property type="match status" value="1"/>
</dbReference>
<keyword evidence="1" id="KW-0238">DNA-binding</keyword>
<dbReference type="EMBL" id="CP025197">
    <property type="protein sequence ID" value="AUG58172.1"/>
    <property type="molecule type" value="Genomic_DNA"/>
</dbReference>
<protein>
    <submittedName>
        <fullName evidence="3 4">Transcriptional regulator</fullName>
    </submittedName>
</protein>
<dbReference type="Proteomes" id="UP000239720">
    <property type="component" value="Unassembled WGS sequence"/>
</dbReference>
<organism evidence="3 5">
    <name type="scientific">Acetivibrio saccincola</name>
    <dbReference type="NCBI Taxonomy" id="1677857"/>
    <lineage>
        <taxon>Bacteria</taxon>
        <taxon>Bacillati</taxon>
        <taxon>Bacillota</taxon>
        <taxon>Clostridia</taxon>
        <taxon>Eubacteriales</taxon>
        <taxon>Oscillospiraceae</taxon>
        <taxon>Acetivibrio</taxon>
    </lineage>
</organism>
<reference evidence="4 6" key="2">
    <citation type="journal article" date="2018" name="Syst. Appl. Microbiol.">
        <title>Characterization and high-quality draft genome sequence of Herbivorax saccincola A7, an anaerobic, alkaliphilic, thermophilic, cellulolytic, and xylanolytic bacterium.</title>
        <authorList>
            <person name="Aikawa S."/>
            <person name="Baramee S."/>
            <person name="Sermsathanaswadi J."/>
            <person name="Thianheng P."/>
            <person name="Tachaapaikoon C."/>
            <person name="Shikata A."/>
            <person name="Waeonukul R."/>
            <person name="Pason P."/>
            <person name="Ratanakhanokchai K."/>
            <person name="Kosugi A."/>
        </authorList>
    </citation>
    <scope>NUCLEOTIDE SEQUENCE [LARGE SCALE GENOMIC DNA]</scope>
    <source>
        <strain evidence="4 6">A7</strain>
    </source>
</reference>
<accession>A0A2K9E355</accession>
<dbReference type="PANTHER" id="PTHR46558:SF11">
    <property type="entry name" value="HTH-TYPE TRANSCRIPTIONAL REGULATOR XRE"/>
    <property type="match status" value="1"/>
</dbReference>
<dbReference type="SUPFAM" id="SSF47413">
    <property type="entry name" value="lambda repressor-like DNA-binding domains"/>
    <property type="match status" value="1"/>
</dbReference>
<evidence type="ECO:0000313" key="4">
    <source>
        <dbReference type="EMBL" id="PQQ68054.1"/>
    </source>
</evidence>
<dbReference type="KEGG" id="hsc:HVS_11400"/>
<sequence length="226" mass="25866">MSFSTMIKRLREEKGLSQKDVAEHLGITRQAIASYELAKREPDYETLHKLADFFGVSADYLLGRSGSKDKNAVTVGKNIDLIKGDRTYEELSQDISRKLGTLIFPEMLELYAKGERMPFIGTIKILAKYAQVRDTFFYEHNTPESYEKEKQLYALEMSQEKLAEVTKETGFALEHVKDKELIMWLTKESSLPYIMLAKQIEESGLTPEALKPLIDSINNSKRINSK</sequence>
<dbReference type="Pfam" id="PF01381">
    <property type="entry name" value="HTH_3"/>
    <property type="match status" value="1"/>
</dbReference>
<evidence type="ECO:0000313" key="3">
    <source>
        <dbReference type="EMBL" id="AUG58172.1"/>
    </source>
</evidence>
<dbReference type="EMBL" id="NEMB01000003">
    <property type="protein sequence ID" value="PQQ68054.1"/>
    <property type="molecule type" value="Genomic_DNA"/>
</dbReference>
<dbReference type="Proteomes" id="UP000233534">
    <property type="component" value="Chromosome"/>
</dbReference>
<reference evidence="3 5" key="1">
    <citation type="submission" date="2017-12" db="EMBL/GenBank/DDBJ databases">
        <title>Complete genome sequence of Herbivorax saccincola GGR1, a novel Cellulosome-producing hydrolytic bacterium in a thermophilic biogas plant, established by Illumina and Nanopore MinION sequencing.</title>
        <authorList>
            <person name="Pechtl A."/>
            <person name="Ruckert C."/>
            <person name="Koeck D.E."/>
            <person name="Maus I."/>
            <person name="Winkler A."/>
            <person name="Kalinowski J."/>
            <person name="Puhler A."/>
            <person name="Schwarz W.W."/>
            <person name="Zverlov V.V."/>
            <person name="Schluter A."/>
            <person name="Liebl W."/>
        </authorList>
    </citation>
    <scope>NUCLEOTIDE SEQUENCE [LARGE SCALE GENOMIC DNA]</scope>
    <source>
        <strain evidence="3">GGR1</strain>
        <strain evidence="5">SR1</strain>
    </source>
</reference>
<name>A0A2K9E355_9FIRM</name>
<evidence type="ECO:0000259" key="2">
    <source>
        <dbReference type="PROSITE" id="PS50943"/>
    </source>
</evidence>